<organism evidence="1 2">
    <name type="scientific">Thermoclostridium stercorarium subsp. thermolacticum DSM 2910</name>
    <dbReference type="NCBI Taxonomy" id="1121336"/>
    <lineage>
        <taxon>Bacteria</taxon>
        <taxon>Bacillati</taxon>
        <taxon>Bacillota</taxon>
        <taxon>Clostridia</taxon>
        <taxon>Eubacteriales</taxon>
        <taxon>Oscillospiraceae</taxon>
        <taxon>Thermoclostridium</taxon>
    </lineage>
</organism>
<name>A0A1B1YBC0_THEST</name>
<sequence length="67" mass="7886">MTKNTNTNSIICLRNTKYMRPFKINLKGRELILFSFSSKMASFTEKRQNRITMQIIKIISVCLDKIL</sequence>
<dbReference type="Proteomes" id="UP000092971">
    <property type="component" value="Chromosome"/>
</dbReference>
<evidence type="ECO:0000313" key="1">
    <source>
        <dbReference type="EMBL" id="ANW98038.1"/>
    </source>
</evidence>
<evidence type="ECO:0000313" key="2">
    <source>
        <dbReference type="Proteomes" id="UP000092971"/>
    </source>
</evidence>
<accession>A0A1B1YBC0</accession>
<protein>
    <submittedName>
        <fullName evidence="1">Uncharacterized protein</fullName>
    </submittedName>
</protein>
<reference evidence="1 2" key="1">
    <citation type="submission" date="2016-02" db="EMBL/GenBank/DDBJ databases">
        <title>Comparison of Clostridium stercorarium subspecies using comparative genomics and transcriptomics.</title>
        <authorList>
            <person name="Schellenberg J."/>
            <person name="Thallinger G."/>
            <person name="Levin D.B."/>
            <person name="Zhang X."/>
            <person name="Alvare G."/>
            <person name="Fristensky B."/>
            <person name="Sparling R."/>
        </authorList>
    </citation>
    <scope>NUCLEOTIDE SEQUENCE [LARGE SCALE GENOMIC DNA]</scope>
    <source>
        <strain evidence="1 2">DSM 2910</strain>
    </source>
</reference>
<dbReference type="AlphaFoldDB" id="A0A1B1YBC0"/>
<proteinExistence type="predicted"/>
<dbReference type="EMBL" id="CP014672">
    <property type="protein sequence ID" value="ANW98038.1"/>
    <property type="molecule type" value="Genomic_DNA"/>
</dbReference>
<gene>
    <name evidence="1" type="ORF">CSTERTH_02760</name>
</gene>